<organism evidence="2 3">
    <name type="scientific">Malassezia brasiliensis</name>
    <dbReference type="NCBI Taxonomy" id="1821822"/>
    <lineage>
        <taxon>Eukaryota</taxon>
        <taxon>Fungi</taxon>
        <taxon>Dikarya</taxon>
        <taxon>Basidiomycota</taxon>
        <taxon>Ustilaginomycotina</taxon>
        <taxon>Malasseziomycetes</taxon>
        <taxon>Malasseziales</taxon>
        <taxon>Malasseziaceae</taxon>
        <taxon>Malassezia</taxon>
    </lineage>
</organism>
<gene>
    <name evidence="2" type="ORF">MBRA1_003372</name>
</gene>
<name>A0AAF0DVV9_9BASI</name>
<evidence type="ECO:0000313" key="2">
    <source>
        <dbReference type="EMBL" id="WFC96709.1"/>
    </source>
</evidence>
<feature type="region of interest" description="Disordered" evidence="1">
    <location>
        <begin position="269"/>
        <end position="362"/>
    </location>
</feature>
<feature type="compositionally biased region" description="Low complexity" evidence="1">
    <location>
        <begin position="328"/>
        <end position="351"/>
    </location>
</feature>
<dbReference type="AlphaFoldDB" id="A0AAF0DVV9"/>
<accession>A0AAF0DVV9</accession>
<feature type="compositionally biased region" description="Low complexity" evidence="1">
    <location>
        <begin position="299"/>
        <end position="315"/>
    </location>
</feature>
<protein>
    <submittedName>
        <fullName evidence="2">Uncharacterized protein</fullName>
    </submittedName>
</protein>
<dbReference type="EMBL" id="CP119954">
    <property type="protein sequence ID" value="WFC96709.1"/>
    <property type="molecule type" value="Genomic_DNA"/>
</dbReference>
<feature type="compositionally biased region" description="Basic and acidic residues" evidence="1">
    <location>
        <begin position="352"/>
        <end position="362"/>
    </location>
</feature>
<evidence type="ECO:0000256" key="1">
    <source>
        <dbReference type="SAM" id="MobiDB-lite"/>
    </source>
</evidence>
<evidence type="ECO:0000313" key="3">
    <source>
        <dbReference type="Proteomes" id="UP001216638"/>
    </source>
</evidence>
<reference evidence="2" key="1">
    <citation type="submission" date="2023-03" db="EMBL/GenBank/DDBJ databases">
        <title>Mating type loci evolution in Malassezia.</title>
        <authorList>
            <person name="Coelho M.A."/>
        </authorList>
    </citation>
    <scope>NUCLEOTIDE SEQUENCE</scope>
    <source>
        <strain evidence="2">CBS 14135</strain>
    </source>
</reference>
<proteinExistence type="predicted"/>
<sequence>MASDAAAAVTEHCGVATRAFLQKEYAESLVHIQHGMARALGAARDGTPLDAHLVERLGVLRYTACVTVYTNAAARTRALAALADRPDDDAHAVRALLEAPAAGLYTQLWWESLEALFGTPRAPHPSSLEAPDTAAALALRVPGALLTSAILGALRLDTCAHSGAAYAQAADGTAARGCARQTCEMYLGASLADAPAAPDAQATYARVLRLYTIQVLGLHLHDWTYARDVVGYSRLPDDAKAALLTELDATATHAAARAQRERAALEVAQQQYEAEKRRRQAAPPPEAVADTEAPPSAPVLPSAAPSTSGAALRRTASVRRRGSGRAGGAAAQAPRAEASRGAAADGAAAAAHSRDAPPDTHAAERARIQAYLARRPSEPVGPVVHGSPQDAYVRYLWFGGLRRRAAVLLALVLAAVLVRAARARIPAAWARVAGQRVWDTLRMGTQVTYM</sequence>
<dbReference type="Proteomes" id="UP001216638">
    <property type="component" value="Chromosome 4"/>
</dbReference>
<keyword evidence="3" id="KW-1185">Reference proteome</keyword>